<comment type="caution">
    <text evidence="1">The sequence shown here is derived from an EMBL/GenBank/DDBJ whole genome shotgun (WGS) entry which is preliminary data.</text>
</comment>
<proteinExistence type="predicted"/>
<name>A0A7W9JBM9_9ACTN</name>
<gene>
    <name evidence="1" type="ORF">HDA39_005708</name>
</gene>
<evidence type="ECO:0000313" key="1">
    <source>
        <dbReference type="EMBL" id="MBB5838974.1"/>
    </source>
</evidence>
<sequence length="144" mass="15527">MEAVGTLAIGVELQLVPVGEGGRESALKGGCAPTDRFTYRPNWGIPTWGAGEQTAGPVLGFSTTDIQPGETARAVLVPTIPDHLPAWRGVSPGEILRMYEGPRVCGFGTVVWVEPASWPMPPYEQEQFTAWLKGEGNPGLRRLR</sequence>
<organism evidence="1 2">
    <name type="scientific">Kribbella italica</name>
    <dbReference type="NCBI Taxonomy" id="1540520"/>
    <lineage>
        <taxon>Bacteria</taxon>
        <taxon>Bacillati</taxon>
        <taxon>Actinomycetota</taxon>
        <taxon>Actinomycetes</taxon>
        <taxon>Propionibacteriales</taxon>
        <taxon>Kribbellaceae</taxon>
        <taxon>Kribbella</taxon>
    </lineage>
</organism>
<protein>
    <submittedName>
        <fullName evidence="1">Uncharacterized protein</fullName>
    </submittedName>
</protein>
<evidence type="ECO:0000313" key="2">
    <source>
        <dbReference type="Proteomes" id="UP000549971"/>
    </source>
</evidence>
<reference evidence="1 2" key="1">
    <citation type="submission" date="2020-08" db="EMBL/GenBank/DDBJ databases">
        <title>Sequencing the genomes of 1000 actinobacteria strains.</title>
        <authorList>
            <person name="Klenk H.-P."/>
        </authorList>
    </citation>
    <scope>NUCLEOTIDE SEQUENCE [LARGE SCALE GENOMIC DNA]</scope>
    <source>
        <strain evidence="1 2">DSM 28967</strain>
    </source>
</reference>
<accession>A0A7W9JBM9</accession>
<keyword evidence="2" id="KW-1185">Reference proteome</keyword>
<dbReference type="Proteomes" id="UP000549971">
    <property type="component" value="Unassembled WGS sequence"/>
</dbReference>
<dbReference type="RefSeq" id="WP_184800263.1">
    <property type="nucleotide sequence ID" value="NZ_JACHMY010000001.1"/>
</dbReference>
<dbReference type="EMBL" id="JACHMY010000001">
    <property type="protein sequence ID" value="MBB5838974.1"/>
    <property type="molecule type" value="Genomic_DNA"/>
</dbReference>
<dbReference type="AlphaFoldDB" id="A0A7W9JBM9"/>